<name>A0ABQ6IWG5_9MICO</name>
<evidence type="ECO:0000313" key="2">
    <source>
        <dbReference type="Proteomes" id="UP001157126"/>
    </source>
</evidence>
<comment type="caution">
    <text evidence="1">The sequence shown here is derived from an EMBL/GenBank/DDBJ whole genome shotgun (WGS) entry which is preliminary data.</text>
</comment>
<dbReference type="EMBL" id="BSUO01000001">
    <property type="protein sequence ID" value="GMA42290.1"/>
    <property type="molecule type" value="Genomic_DNA"/>
</dbReference>
<evidence type="ECO:0000313" key="1">
    <source>
        <dbReference type="EMBL" id="GMA42290.1"/>
    </source>
</evidence>
<accession>A0ABQ6IWG5</accession>
<proteinExistence type="predicted"/>
<reference evidence="2" key="1">
    <citation type="journal article" date="2019" name="Int. J. Syst. Evol. Microbiol.">
        <title>The Global Catalogue of Microorganisms (GCM) 10K type strain sequencing project: providing services to taxonomists for standard genome sequencing and annotation.</title>
        <authorList>
            <consortium name="The Broad Institute Genomics Platform"/>
            <consortium name="The Broad Institute Genome Sequencing Center for Infectious Disease"/>
            <person name="Wu L."/>
            <person name="Ma J."/>
        </authorList>
    </citation>
    <scope>NUCLEOTIDE SEQUENCE [LARGE SCALE GENOMIC DNA]</scope>
    <source>
        <strain evidence="2">NBRC 113072</strain>
    </source>
</reference>
<protein>
    <submittedName>
        <fullName evidence="1">Uncharacterized protein</fullName>
    </submittedName>
</protein>
<dbReference type="Proteomes" id="UP001157126">
    <property type="component" value="Unassembled WGS sequence"/>
</dbReference>
<keyword evidence="2" id="KW-1185">Reference proteome</keyword>
<gene>
    <name evidence="1" type="ORF">GCM10025883_43350</name>
</gene>
<sequence>MVQCEERARQALRWLEGERRRRVVDDALVLVSHPMRLGLNSPHELRSWRDAAPDLVVGMEGAPGAQAGAFGTFGHPRYQRGEYEHSPTPHSWPDYPADVYRTRGGFDWATSVVGGLWDSLLAEGLPFWITANSDHHLEAHDSTTVGPYPPGHTFDTLGRHPLPVPTETPQHGSDYWPGKFSRNHTFVTRRSPRGVMAGLRAGRSWVDHGHLVADVVVVRGRRTRRGKGPGRHRAETLGGRLVVRRGSTVELSVTITPTDYRNAVEIRPRLAHVDVIRGRITGPREDRDSWRAPDTRVVEQTDVSGREGTYTLTYRFTADESFYLRLRGSDGNRGCVGPLGASIDPRGPIPHGSEPGAGNPWLDTWFYTNPVFVEVR</sequence>
<organism evidence="1 2">
    <name type="scientific">Mobilicoccus caccae</name>
    <dbReference type="NCBI Taxonomy" id="1859295"/>
    <lineage>
        <taxon>Bacteria</taxon>
        <taxon>Bacillati</taxon>
        <taxon>Actinomycetota</taxon>
        <taxon>Actinomycetes</taxon>
        <taxon>Micrococcales</taxon>
        <taxon>Dermatophilaceae</taxon>
        <taxon>Mobilicoccus</taxon>
    </lineage>
</organism>